<evidence type="ECO:0000313" key="10">
    <source>
        <dbReference type="EMBL" id="SEA09845.1"/>
    </source>
</evidence>
<comment type="similarity">
    <text evidence="2 7">Belongs to the MscS (TC 1.A.23) family.</text>
</comment>
<evidence type="ECO:0000256" key="6">
    <source>
        <dbReference type="ARBA" id="ARBA00023136"/>
    </source>
</evidence>
<evidence type="ECO:0000256" key="7">
    <source>
        <dbReference type="RuleBase" id="RU369025"/>
    </source>
</evidence>
<dbReference type="EMBL" id="FNRM01000001">
    <property type="protein sequence ID" value="SEA09845.1"/>
    <property type="molecule type" value="Genomic_DNA"/>
</dbReference>
<dbReference type="SUPFAM" id="SSF82689">
    <property type="entry name" value="Mechanosensitive channel protein MscS (YggB), C-terminal domain"/>
    <property type="match status" value="1"/>
</dbReference>
<evidence type="ECO:0000256" key="3">
    <source>
        <dbReference type="ARBA" id="ARBA00022475"/>
    </source>
</evidence>
<evidence type="ECO:0000256" key="5">
    <source>
        <dbReference type="ARBA" id="ARBA00022989"/>
    </source>
</evidence>
<keyword evidence="7" id="KW-0813">Transport</keyword>
<dbReference type="InterPro" id="IPR049278">
    <property type="entry name" value="MS_channel_C"/>
</dbReference>
<dbReference type="PANTHER" id="PTHR30221:SF20">
    <property type="entry name" value="SMALL-CONDUCTANCE MECHANOSENSITIVE CHANNEL"/>
    <property type="match status" value="1"/>
</dbReference>
<dbReference type="Gene3D" id="3.30.70.100">
    <property type="match status" value="1"/>
</dbReference>
<comment type="function">
    <text evidence="7">Mechanosensitive channel that participates in the regulation of osmotic pressure changes within the cell, opening in response to stretch forces in the membrane lipid bilayer, without the need for other proteins. Contributes to normal resistance to hypoosmotic shock. Forms an ion channel of 1.0 nanosiemens conductance with a slight preference for anions.</text>
</comment>
<evidence type="ECO:0000313" key="11">
    <source>
        <dbReference type="Proteomes" id="UP000198773"/>
    </source>
</evidence>
<dbReference type="SUPFAM" id="SSF50182">
    <property type="entry name" value="Sm-like ribonucleoproteins"/>
    <property type="match status" value="1"/>
</dbReference>
<dbReference type="GO" id="GO:0005886">
    <property type="term" value="C:plasma membrane"/>
    <property type="evidence" value="ECO:0007669"/>
    <property type="project" value="UniProtKB-SubCell"/>
</dbReference>
<feature type="domain" description="Mechanosensitive ion channel MscS" evidence="8">
    <location>
        <begin position="97"/>
        <end position="163"/>
    </location>
</feature>
<dbReference type="GO" id="GO:0008381">
    <property type="term" value="F:mechanosensitive monoatomic ion channel activity"/>
    <property type="evidence" value="ECO:0007669"/>
    <property type="project" value="InterPro"/>
</dbReference>
<dbReference type="AlphaFoldDB" id="A0A1H3YE48"/>
<feature type="transmembrane region" description="Helical" evidence="7">
    <location>
        <begin position="20"/>
        <end position="38"/>
    </location>
</feature>
<dbReference type="Proteomes" id="UP000198773">
    <property type="component" value="Unassembled WGS sequence"/>
</dbReference>
<dbReference type="Pfam" id="PF21082">
    <property type="entry name" value="MS_channel_3rd"/>
    <property type="match status" value="1"/>
</dbReference>
<reference evidence="10 11" key="1">
    <citation type="submission" date="2016-10" db="EMBL/GenBank/DDBJ databases">
        <authorList>
            <person name="de Groot N.N."/>
        </authorList>
    </citation>
    <scope>NUCLEOTIDE SEQUENCE [LARGE SCALE GENOMIC DNA]</scope>
    <source>
        <strain evidence="10 11">CGMCC 1.3430</strain>
    </source>
</reference>
<feature type="transmembrane region" description="Helical" evidence="7">
    <location>
        <begin position="50"/>
        <end position="68"/>
    </location>
</feature>
<dbReference type="RefSeq" id="WP_091339320.1">
    <property type="nucleotide sequence ID" value="NZ_FNRM01000001.1"/>
</dbReference>
<keyword evidence="7" id="KW-0997">Cell inner membrane</keyword>
<keyword evidence="5 7" id="KW-1133">Transmembrane helix</keyword>
<dbReference type="InterPro" id="IPR045275">
    <property type="entry name" value="MscS_archaea/bacteria_type"/>
</dbReference>
<feature type="domain" description="Mechanosensitive ion channel MscS C-terminal" evidence="9">
    <location>
        <begin position="171"/>
        <end position="251"/>
    </location>
</feature>
<dbReference type="InterPro" id="IPR010920">
    <property type="entry name" value="LSM_dom_sf"/>
</dbReference>
<protein>
    <recommendedName>
        <fullName evidence="7">Small-conductance mechanosensitive channel</fullName>
    </recommendedName>
</protein>
<keyword evidence="7" id="KW-0407">Ion channel</keyword>
<dbReference type="Gene3D" id="2.30.30.60">
    <property type="match status" value="1"/>
</dbReference>
<comment type="caution">
    <text evidence="7">Lacks conserved residue(s) required for the propagation of feature annotation.</text>
</comment>
<dbReference type="SUPFAM" id="SSF82861">
    <property type="entry name" value="Mechanosensitive channel protein MscS (YggB), transmembrane region"/>
    <property type="match status" value="1"/>
</dbReference>
<evidence type="ECO:0000259" key="9">
    <source>
        <dbReference type="Pfam" id="PF21082"/>
    </source>
</evidence>
<dbReference type="PANTHER" id="PTHR30221">
    <property type="entry name" value="SMALL-CONDUCTANCE MECHANOSENSITIVE CHANNEL"/>
    <property type="match status" value="1"/>
</dbReference>
<evidence type="ECO:0000256" key="1">
    <source>
        <dbReference type="ARBA" id="ARBA00004651"/>
    </source>
</evidence>
<feature type="transmembrane region" description="Helical" evidence="7">
    <location>
        <begin position="74"/>
        <end position="93"/>
    </location>
</feature>
<dbReference type="OrthoDB" id="9799209at2"/>
<dbReference type="InterPro" id="IPR023408">
    <property type="entry name" value="MscS_beta-dom_sf"/>
</dbReference>
<accession>A0A1H3YE48</accession>
<keyword evidence="11" id="KW-1185">Reference proteome</keyword>
<keyword evidence="6 7" id="KW-0472">Membrane</keyword>
<keyword evidence="3" id="KW-1003">Cell membrane</keyword>
<dbReference type="Gene3D" id="1.10.287.1260">
    <property type="match status" value="1"/>
</dbReference>
<comment type="subunit">
    <text evidence="7">Homoheptamer.</text>
</comment>
<dbReference type="InterPro" id="IPR006685">
    <property type="entry name" value="MscS_channel_2nd"/>
</dbReference>
<evidence type="ECO:0000256" key="4">
    <source>
        <dbReference type="ARBA" id="ARBA00022692"/>
    </source>
</evidence>
<name>A0A1H3YE48_ALKAM</name>
<keyword evidence="7" id="KW-0406">Ion transport</keyword>
<evidence type="ECO:0000259" key="8">
    <source>
        <dbReference type="Pfam" id="PF00924"/>
    </source>
</evidence>
<dbReference type="Pfam" id="PF00924">
    <property type="entry name" value="MS_channel_2nd"/>
    <property type="match status" value="1"/>
</dbReference>
<keyword evidence="4 7" id="KW-0812">Transmembrane</keyword>
<dbReference type="InterPro" id="IPR011014">
    <property type="entry name" value="MscS_channel_TM-2"/>
</dbReference>
<dbReference type="STRING" id="152573.SAMN04488051_101650"/>
<comment type="subcellular location">
    <subcellularLocation>
        <location evidence="7">Cell inner membrane</location>
        <topology evidence="7">Multi-pass membrane protein</topology>
    </subcellularLocation>
    <subcellularLocation>
        <location evidence="1">Cell membrane</location>
        <topology evidence="1">Multi-pass membrane protein</topology>
    </subcellularLocation>
</comment>
<proteinExistence type="inferred from homology"/>
<organism evidence="10 11">
    <name type="scientific">Alkalimonas amylolytica</name>
    <dbReference type="NCBI Taxonomy" id="152573"/>
    <lineage>
        <taxon>Bacteria</taxon>
        <taxon>Pseudomonadati</taxon>
        <taxon>Pseudomonadota</taxon>
        <taxon>Gammaproteobacteria</taxon>
        <taxon>Alkalimonas</taxon>
    </lineage>
</organism>
<evidence type="ECO:0000256" key="2">
    <source>
        <dbReference type="ARBA" id="ARBA00008017"/>
    </source>
</evidence>
<dbReference type="InterPro" id="IPR011066">
    <property type="entry name" value="MscS_channel_C_sf"/>
</dbReference>
<sequence>METFLQLLEHHHVATFLRASLLFFSGLLVAHLLARITVRLSKGMSPHHQVLLKRLVYWLVLSLFLASVLKELGFSLGVLLGAAGVLTVAIGFASQTSASNLISGLFLIGEKPFQLGDVIKVGETTGEVLSIDLLSVKLRTFDNLFVRIPNESLIKTQMTNLTRFPIRRFDLQLGVAYKESIKQVRELLMTVADANPLCLDEPSPLFVFNGFGDSSLDIQFSVWTKRENFRDLRNSLQEEVKNAFDAAGIEIPFPHRSLYAGSESAPFPITIVSAKTEKAGDDADISP</sequence>
<gene>
    <name evidence="10" type="ORF">SAMN04488051_101650</name>
</gene>